<proteinExistence type="predicted"/>
<accession>A0ACC1XPC9</accession>
<evidence type="ECO:0000313" key="2">
    <source>
        <dbReference type="Proteomes" id="UP001164539"/>
    </source>
</evidence>
<organism evidence="1 2">
    <name type="scientific">Melia azedarach</name>
    <name type="common">Chinaberry tree</name>
    <dbReference type="NCBI Taxonomy" id="155640"/>
    <lineage>
        <taxon>Eukaryota</taxon>
        <taxon>Viridiplantae</taxon>
        <taxon>Streptophyta</taxon>
        <taxon>Embryophyta</taxon>
        <taxon>Tracheophyta</taxon>
        <taxon>Spermatophyta</taxon>
        <taxon>Magnoliopsida</taxon>
        <taxon>eudicotyledons</taxon>
        <taxon>Gunneridae</taxon>
        <taxon>Pentapetalae</taxon>
        <taxon>rosids</taxon>
        <taxon>malvids</taxon>
        <taxon>Sapindales</taxon>
        <taxon>Meliaceae</taxon>
        <taxon>Melia</taxon>
    </lineage>
</organism>
<gene>
    <name evidence="1" type="ORF">OWV82_014944</name>
</gene>
<keyword evidence="2" id="KW-1185">Reference proteome</keyword>
<name>A0ACC1XPC9_MELAZ</name>
<comment type="caution">
    <text evidence="1">The sequence shown here is derived from an EMBL/GenBank/DDBJ whole genome shotgun (WGS) entry which is preliminary data.</text>
</comment>
<dbReference type="EMBL" id="CM051401">
    <property type="protein sequence ID" value="KAJ4712763.1"/>
    <property type="molecule type" value="Genomic_DNA"/>
</dbReference>
<protein>
    <submittedName>
        <fullName evidence="1">Heavy metal transport/detoxification superfamily protein</fullName>
    </submittedName>
</protein>
<dbReference type="Proteomes" id="UP001164539">
    <property type="component" value="Chromosome 8"/>
</dbReference>
<reference evidence="1 2" key="1">
    <citation type="journal article" date="2023" name="Science">
        <title>Complex scaffold remodeling in plant triterpene biosynthesis.</title>
        <authorList>
            <person name="De La Pena R."/>
            <person name="Hodgson H."/>
            <person name="Liu J.C."/>
            <person name="Stephenson M.J."/>
            <person name="Martin A.C."/>
            <person name="Owen C."/>
            <person name="Harkess A."/>
            <person name="Leebens-Mack J."/>
            <person name="Jimenez L.E."/>
            <person name="Osbourn A."/>
            <person name="Sattely E.S."/>
        </authorList>
    </citation>
    <scope>NUCLEOTIDE SEQUENCE [LARGE SCALE GENOMIC DNA]</scope>
    <source>
        <strain evidence="2">cv. JPN11</strain>
        <tissue evidence="1">Leaf</tissue>
    </source>
</reference>
<sequence>MARLTEQSLLYSENLTLPSFQEIVMTANMGCAECRQRVSQIVSKMTGIREYTMDVPNKLVIVKGDFGFHNKKVKDDDYYSEISSSSGCCDPLKFFFRSFRAALLASAISWKIKHK</sequence>
<evidence type="ECO:0000313" key="1">
    <source>
        <dbReference type="EMBL" id="KAJ4712763.1"/>
    </source>
</evidence>